<sequence length="308" mass="34481">MMMMANTNTDTDPELDKENNKRSQQQTMLGTTIGQRFVIPQLKIPQLNLGHQPNTAEALAAQEAQHRAADAHNELLLNEIKRRREQQKAASSSVGDQLPTLGGFTIPKLRTASGEALEEPQLNIPLLNKLRSQNNSLTEVTQVEQGVKKLKIATETVPLIDLTTAVIAMPKDAPPREAATKVSNRKATLVTEHFDIPFIGCDGLRSRLNAGLLSKTQLKTQTDIESQPIVEIEEKSSIIGKFMDRSVGYPQPRKPQLKYAASQLELQHLKMCQRQDYGSNLKRFLFDTPSPDERIKEALQKSWRISRT</sequence>
<evidence type="ECO:0000256" key="1">
    <source>
        <dbReference type="SAM" id="MobiDB-lite"/>
    </source>
</evidence>
<feature type="region of interest" description="Disordered" evidence="1">
    <location>
        <begin position="83"/>
        <end position="102"/>
    </location>
</feature>
<dbReference type="GeneID" id="117567778"/>
<name>A0A9C6W3J0_DROAB</name>
<accession>A0A9C6W3J0</accession>
<feature type="region of interest" description="Disordered" evidence="1">
    <location>
        <begin position="1"/>
        <end position="24"/>
    </location>
</feature>
<keyword evidence="2" id="KW-1185">Reference proteome</keyword>
<dbReference type="OrthoDB" id="7883576at2759"/>
<organism evidence="2 3">
    <name type="scientific">Drosophila albomicans</name>
    <name type="common">Fruit fly</name>
    <dbReference type="NCBI Taxonomy" id="7291"/>
    <lineage>
        <taxon>Eukaryota</taxon>
        <taxon>Metazoa</taxon>
        <taxon>Ecdysozoa</taxon>
        <taxon>Arthropoda</taxon>
        <taxon>Hexapoda</taxon>
        <taxon>Insecta</taxon>
        <taxon>Pterygota</taxon>
        <taxon>Neoptera</taxon>
        <taxon>Endopterygota</taxon>
        <taxon>Diptera</taxon>
        <taxon>Brachycera</taxon>
        <taxon>Muscomorpha</taxon>
        <taxon>Ephydroidea</taxon>
        <taxon>Drosophilidae</taxon>
        <taxon>Drosophila</taxon>
    </lineage>
</organism>
<evidence type="ECO:0000313" key="3">
    <source>
        <dbReference type="RefSeq" id="XP_051858011.1"/>
    </source>
</evidence>
<protein>
    <submittedName>
        <fullName evidence="3">Uncharacterized protein LOC117567778 isoform X2</fullName>
    </submittedName>
</protein>
<gene>
    <name evidence="3" type="primary">LOC117567778</name>
</gene>
<proteinExistence type="predicted"/>
<dbReference type="RefSeq" id="XP_051858011.1">
    <property type="nucleotide sequence ID" value="XM_052002051.1"/>
</dbReference>
<dbReference type="Proteomes" id="UP000515160">
    <property type="component" value="Chromosome X"/>
</dbReference>
<feature type="compositionally biased region" description="Polar residues" evidence="1">
    <location>
        <begin position="1"/>
        <end position="10"/>
    </location>
</feature>
<evidence type="ECO:0000313" key="2">
    <source>
        <dbReference type="Proteomes" id="UP000515160"/>
    </source>
</evidence>
<dbReference type="AlphaFoldDB" id="A0A9C6W3J0"/>
<reference evidence="3" key="1">
    <citation type="submission" date="2025-08" db="UniProtKB">
        <authorList>
            <consortium name="RefSeq"/>
        </authorList>
    </citation>
    <scope>IDENTIFICATION</scope>
    <source>
        <strain evidence="3">15112-1751.03</strain>
        <tissue evidence="3">Whole Adult</tissue>
    </source>
</reference>